<feature type="domain" description="Ig-like" evidence="12">
    <location>
        <begin position="1632"/>
        <end position="1723"/>
    </location>
</feature>
<feature type="domain" description="Ig-like" evidence="12">
    <location>
        <begin position="8"/>
        <end position="96"/>
    </location>
</feature>
<feature type="domain" description="Ig-like" evidence="12">
    <location>
        <begin position="947"/>
        <end position="1035"/>
    </location>
</feature>
<dbReference type="PROSITE" id="PS50835">
    <property type="entry name" value="IG_LIKE"/>
    <property type="match status" value="12"/>
</dbReference>
<dbReference type="Pfam" id="PF07679">
    <property type="entry name" value="I-set"/>
    <property type="match status" value="14"/>
</dbReference>
<evidence type="ECO:0000256" key="7">
    <source>
        <dbReference type="ARBA" id="ARBA00023157"/>
    </source>
</evidence>
<name>A0A3Q3B6M4_KRYMA</name>
<dbReference type="Gene3D" id="2.60.40.10">
    <property type="entry name" value="Immunoglobulins"/>
    <property type="match status" value="18"/>
</dbReference>
<dbReference type="FunFam" id="2.60.40.10:FF:000393">
    <property type="entry name" value="Putative obscurin-like protein 1"/>
    <property type="match status" value="1"/>
</dbReference>
<evidence type="ECO:0000256" key="5">
    <source>
        <dbReference type="ARBA" id="ARBA00022737"/>
    </source>
</evidence>
<organism evidence="14 15">
    <name type="scientific">Kryptolebias marmoratus</name>
    <name type="common">Mangrove killifish</name>
    <name type="synonym">Rivulus marmoratus</name>
    <dbReference type="NCBI Taxonomy" id="37003"/>
    <lineage>
        <taxon>Eukaryota</taxon>
        <taxon>Metazoa</taxon>
        <taxon>Chordata</taxon>
        <taxon>Craniata</taxon>
        <taxon>Vertebrata</taxon>
        <taxon>Euteleostomi</taxon>
        <taxon>Actinopterygii</taxon>
        <taxon>Neopterygii</taxon>
        <taxon>Teleostei</taxon>
        <taxon>Neoteleostei</taxon>
        <taxon>Acanthomorphata</taxon>
        <taxon>Ovalentaria</taxon>
        <taxon>Atherinomorphae</taxon>
        <taxon>Cyprinodontiformes</taxon>
        <taxon>Rivulidae</taxon>
        <taxon>Kryptolebias</taxon>
    </lineage>
</organism>
<feature type="domain" description="Ig-like" evidence="12">
    <location>
        <begin position="206"/>
        <end position="298"/>
    </location>
</feature>
<evidence type="ECO:0000256" key="1">
    <source>
        <dbReference type="ARBA" id="ARBA00004555"/>
    </source>
</evidence>
<dbReference type="InterPro" id="IPR013098">
    <property type="entry name" value="Ig_I-set"/>
</dbReference>
<comment type="subcellular location">
    <subcellularLocation>
        <location evidence="2">Cytoplasm</location>
        <location evidence="2">Perinuclear region</location>
    </subcellularLocation>
    <subcellularLocation>
        <location evidence="1">Golgi apparatus</location>
    </subcellularLocation>
</comment>
<dbReference type="PANTHER" id="PTHR35971:SF5">
    <property type="entry name" value="OBSCURIN LIKE CYTOSKELETAL ADAPTOR 1"/>
    <property type="match status" value="1"/>
</dbReference>
<dbReference type="GO" id="GO:0007030">
    <property type="term" value="P:Golgi organization"/>
    <property type="evidence" value="ECO:0007669"/>
    <property type="project" value="UniProtKB-ARBA"/>
</dbReference>
<evidence type="ECO:0000256" key="2">
    <source>
        <dbReference type="ARBA" id="ARBA00004556"/>
    </source>
</evidence>
<dbReference type="CDD" id="cd00063">
    <property type="entry name" value="FN3"/>
    <property type="match status" value="1"/>
</dbReference>
<accession>A0A3Q3B6M4</accession>
<dbReference type="FunFam" id="2.60.40.10:FF:002420">
    <property type="entry name" value="Obscurin-like 1b"/>
    <property type="match status" value="1"/>
</dbReference>
<reference evidence="14" key="1">
    <citation type="submission" date="2025-08" db="UniProtKB">
        <authorList>
            <consortium name="Ensembl"/>
        </authorList>
    </citation>
    <scope>IDENTIFICATION</scope>
</reference>
<evidence type="ECO:0000256" key="3">
    <source>
        <dbReference type="ARBA" id="ARBA00022490"/>
    </source>
</evidence>
<dbReference type="PANTHER" id="PTHR35971">
    <property type="entry name" value="SI:DKEY-31G6.6"/>
    <property type="match status" value="1"/>
</dbReference>
<keyword evidence="5" id="KW-0677">Repeat</keyword>
<proteinExistence type="predicted"/>
<dbReference type="FunFam" id="2.60.40.10:FF:000502">
    <property type="entry name" value="obscurin-like protein 1 isoform X2"/>
    <property type="match status" value="1"/>
</dbReference>
<dbReference type="InterPro" id="IPR003961">
    <property type="entry name" value="FN3_dom"/>
</dbReference>
<dbReference type="InterPro" id="IPR052385">
    <property type="entry name" value="Obscurin/Obscurin-like_Reg"/>
</dbReference>
<dbReference type="InterPro" id="IPR036179">
    <property type="entry name" value="Ig-like_dom_sf"/>
</dbReference>
<sequence>MDVFGGAPRFLAYPRPVGVQSGTDAVLKCQIGGDPRPAVIWERNNEKIDPQGRYRVFEDGNVYNLIISAVTIEDSGQYICKAKNSIGETYAAATLKVEGEAQEMELREENKPRFLIKPLSTRVGRGEDAVFSCKLWGNPRPEVVWEKDGRKLNEIFESTHFSVGHQDGGWFQLKIFKTRAPDGGVYTCKARNEFGEALAGAVLQVPNRLKDDTMTKSTKVKMFAVTEGKHAKFRCFVTGKPKPEIIWRKDGRLILSGRRYLLYEDRDGYFTLKVLYCKQKDNGVYVCAASNTAGQTLSAVHLSVKEPPVRFKQPLYDLEVWERDLAVLECEVPEDSVPITWYLEDRRLQPGAKYGMEEWGTKRRLTIHDIGVDDDGIYLCEMPDGGRSIAEVAVKGTILRKLPRKVDVLEGENAAFCVEVEKEEMDIHWYKDGTELRETHQTIIKSFGRTHILVFVNTMPQDSGLVTFLVGRSKTSSQLRVKCGHCPPSCPVGVQINTERANAALLSWIPAPDSRKNPPSGYVLERQEVGTGSQEWLQCLTTDSATSVEILGDSVPCEADYRFRICSVNKYGKSNNVEFPRTVHLVPVARIQAPLQDALVPEGQDALFTIELSASVIGTWFLNGIQLQEDERYSIRRSRAHQSLRIRGVRDTDNGAEITFIAYGIRDSAALYIQAPPVRFSAIPDAERNKTIPTGSPIVLQCELSDPSAQVHWYKDGSKLLPQSGVDVITDAFVRKLIVHSAEVAHSGLYCCRTKGDSITFSVDIKVPPPNLLDPDKKTNSPEAHCNPLVLSCELSHESSTHVDWYKDDIKLLLEIGMFRLSKSDLTAAACMSRNIEFHFQATSYIFCVLFSTAPPVTFTDVSEKDLFHSAVEQEQMVLSCEISRPNAVVRWYRDGLEVEENDNLILEVDGVYRRLIIPETTVKDSAEYVCDTGDDSVTFFVNIAEPPVRFIRPRKMASSVEKAVGETLVLDCEVSRPNAEITWKKNGEEVEDSRNTTILEDGIMRQLTIHSLTMEDGGQYICDAKDDVMHFNVNVQGNPEHHVHERANVRWLKDGQLLNKDNIHISSEGKTHKLTINPLQLLDSGDYICDISTDEMFFSLTVKEMKVKFIRQLKNVVSQRGKSLTLQCEINKPKGDVQWLKDGKEITPGRRYTIRAQGRERSLTIHQLMDEDVGEYVCESTDDRTSATVSAETPRVVEFVAELRNITVREGEDAVFKCVVSPADVKLVWRLNGKQVALNERAVVSSHGLCHMLSINNCMVSDSGRVTADAEGLVSEAELQVQEQQLLFIKKMTPVVAEEYSEATLEVEVSLDAGEVQWMRQGVLIHPGAKYTPKHKGRKHSLTIHMLAMADRGVYSCETLHDRTQAQLTVEPRKITIKRGLTDIKTTERETASFEVELSHPNVPGTWIRNGIQLKPTNHFRMSAKGQVHSVTISNLEGSGCWTYCASSSTEPPVTIFRKLENQKVPDSSVISLECELSRHNVDVKWLKNGDEQKPSKDLRIYAMGRKRFLQIMKCHVTDSGVYTCDAGDVTTSCTVEVYGKLQYDSCNLRASAVSGDQNAVFVCEISVEDVPGEWYKNGERIQPTSSIKIRQEGTKHFLLMCNVRAEDSGEIKFVARNVESVAYLDVEELPVNIVKPLQDKTALEKSRVILDCTVSNPRCSIRWYQGSNVILPSERFEICSEGCYRKLILQQVALEDEGMYSVQVGEYSCSAKLTVEGKKISDISTDLQFQTNLVF</sequence>
<evidence type="ECO:0000256" key="6">
    <source>
        <dbReference type="ARBA" id="ARBA00023034"/>
    </source>
</evidence>
<evidence type="ECO:0000256" key="10">
    <source>
        <dbReference type="ARBA" id="ARBA00063153"/>
    </source>
</evidence>
<dbReference type="PROSITE" id="PS50853">
    <property type="entry name" value="FN3"/>
    <property type="match status" value="1"/>
</dbReference>
<comment type="function">
    <text evidence="9">Core component of the 3M complex, a complex required to regulate microtubule dynamics and genome integrity. It is unclear how the 3M complex regulates microtubules, it could act by controlling the level of a microtubule stabilizer. Acts as a regulator of the Cul7-RING(FBXW8) ubiquitin-protein ligase, playing a critical role in the ubiquitin ligase pathway that regulates Golgi morphogenesis and dendrite patterning in brain. Required to localize CUL7 to the Golgi apparatus in neurons.</text>
</comment>
<dbReference type="FunFam" id="2.60.40.10:FF:001084">
    <property type="entry name" value="obscurin-like isoform X3"/>
    <property type="match status" value="2"/>
</dbReference>
<feature type="domain" description="Ig-like" evidence="12">
    <location>
        <begin position="855"/>
        <end position="931"/>
    </location>
</feature>
<evidence type="ECO:0000313" key="15">
    <source>
        <dbReference type="Proteomes" id="UP000264800"/>
    </source>
</evidence>
<dbReference type="SMART" id="SM00408">
    <property type="entry name" value="IGc2"/>
    <property type="match status" value="11"/>
</dbReference>
<keyword evidence="15" id="KW-1185">Reference proteome</keyword>
<dbReference type="SUPFAM" id="SSF49265">
    <property type="entry name" value="Fibronectin type III"/>
    <property type="match status" value="1"/>
</dbReference>
<evidence type="ECO:0000256" key="4">
    <source>
        <dbReference type="ARBA" id="ARBA00022553"/>
    </source>
</evidence>
<dbReference type="InterPro" id="IPR003599">
    <property type="entry name" value="Ig_sub"/>
</dbReference>
<comment type="subunit">
    <text evidence="10">Component of the 3M complex, composed of core components CUL7, CCDC8 and OBSL1. Interacts with CCDC8. Interacts with CUL7; the interaction is direct. Interacts with FBXW8. Interacts (via N-terminal Ig-like domain) with TTN/titin (via C-terminal Ig-like domain); the interaction is direct.</text>
</comment>
<dbReference type="FunFam" id="2.60.40.10:FF:000464">
    <property type="entry name" value="Putative obscurin-like protein 1"/>
    <property type="match status" value="1"/>
</dbReference>
<dbReference type="GO" id="GO:0050775">
    <property type="term" value="P:positive regulation of dendrite morphogenesis"/>
    <property type="evidence" value="ECO:0007669"/>
    <property type="project" value="UniProtKB-ARBA"/>
</dbReference>
<evidence type="ECO:0000313" key="14">
    <source>
        <dbReference type="Ensembl" id="ENSKMAP00000024870.1"/>
    </source>
</evidence>
<dbReference type="Pfam" id="PF13927">
    <property type="entry name" value="Ig_3"/>
    <property type="match status" value="1"/>
</dbReference>
<evidence type="ECO:0000256" key="8">
    <source>
        <dbReference type="ARBA" id="ARBA00023319"/>
    </source>
</evidence>
<dbReference type="InterPro" id="IPR003598">
    <property type="entry name" value="Ig_sub2"/>
</dbReference>
<evidence type="ECO:0000259" key="12">
    <source>
        <dbReference type="PROSITE" id="PS50835"/>
    </source>
</evidence>
<evidence type="ECO:0000256" key="11">
    <source>
        <dbReference type="ARBA" id="ARBA00067525"/>
    </source>
</evidence>
<dbReference type="InterPro" id="IPR036116">
    <property type="entry name" value="FN3_sf"/>
</dbReference>
<dbReference type="Ensembl" id="ENSKMAT00000025180.1">
    <property type="protein sequence ID" value="ENSKMAP00000024870.1"/>
    <property type="gene ID" value="ENSKMAG00000018283.1"/>
</dbReference>
<evidence type="ECO:0000256" key="9">
    <source>
        <dbReference type="ARBA" id="ARBA00057297"/>
    </source>
</evidence>
<keyword evidence="6" id="KW-0333">Golgi apparatus</keyword>
<feature type="domain" description="Ig-like" evidence="12">
    <location>
        <begin position="112"/>
        <end position="204"/>
    </location>
</feature>
<protein>
    <recommendedName>
        <fullName evidence="11">Obscurin-like protein 1</fullName>
    </recommendedName>
</protein>
<dbReference type="FunFam" id="2.60.40.10:FF:002120">
    <property type="entry name" value="obscurin-like isoform X3"/>
    <property type="match status" value="1"/>
</dbReference>
<dbReference type="FunFam" id="2.60.40.10:FF:000241">
    <property type="entry name" value="obscurin-like protein 1 isoform X2"/>
    <property type="match status" value="1"/>
</dbReference>
<dbReference type="FunFam" id="2.60.40.10:FF:000211">
    <property type="entry name" value="Obscurin-like protein 1"/>
    <property type="match status" value="5"/>
</dbReference>
<dbReference type="InterPro" id="IPR007110">
    <property type="entry name" value="Ig-like_dom"/>
</dbReference>
<keyword evidence="7" id="KW-1015">Disulfide bond</keyword>
<feature type="domain" description="Ig-like" evidence="12">
    <location>
        <begin position="1453"/>
        <end position="1538"/>
    </location>
</feature>
<dbReference type="FunFam" id="2.60.40.10:FF:001752">
    <property type="entry name" value="obscurin-like isoform X3"/>
    <property type="match status" value="1"/>
</dbReference>
<feature type="domain" description="Ig-like" evidence="12">
    <location>
        <begin position="1195"/>
        <end position="1370"/>
    </location>
</feature>
<feature type="domain" description="Fibronectin type-III" evidence="13">
    <location>
        <begin position="487"/>
        <end position="588"/>
    </location>
</feature>
<dbReference type="GO" id="GO:0005794">
    <property type="term" value="C:Golgi apparatus"/>
    <property type="evidence" value="ECO:0007669"/>
    <property type="project" value="UniProtKB-SubCell"/>
</dbReference>
<dbReference type="SMART" id="SM00409">
    <property type="entry name" value="IG"/>
    <property type="match status" value="16"/>
</dbReference>
<dbReference type="InterPro" id="IPR013783">
    <property type="entry name" value="Ig-like_fold"/>
</dbReference>
<feature type="domain" description="Ig-like" evidence="12">
    <location>
        <begin position="307"/>
        <end position="393"/>
    </location>
</feature>
<dbReference type="Proteomes" id="UP000264800">
    <property type="component" value="Unplaced"/>
</dbReference>
<feature type="domain" description="Ig-like" evidence="12">
    <location>
        <begin position="1106"/>
        <end position="1191"/>
    </location>
</feature>
<reference evidence="14" key="2">
    <citation type="submission" date="2025-09" db="UniProtKB">
        <authorList>
            <consortium name="Ensembl"/>
        </authorList>
    </citation>
    <scope>IDENTIFICATION</scope>
</reference>
<dbReference type="CDD" id="cd00096">
    <property type="entry name" value="Ig"/>
    <property type="match status" value="1"/>
</dbReference>
<keyword evidence="8" id="KW-0393">Immunoglobulin domain</keyword>
<evidence type="ECO:0000259" key="13">
    <source>
        <dbReference type="PROSITE" id="PS50853"/>
    </source>
</evidence>
<feature type="domain" description="Ig-like" evidence="12">
    <location>
        <begin position="676"/>
        <end position="762"/>
    </location>
</feature>
<keyword evidence="4" id="KW-0597">Phosphoprotein</keyword>
<dbReference type="GeneTree" id="ENSGT00940000156702"/>
<dbReference type="GO" id="GO:0048471">
    <property type="term" value="C:perinuclear region of cytoplasm"/>
    <property type="evidence" value="ECO:0007669"/>
    <property type="project" value="UniProtKB-SubCell"/>
</dbReference>
<feature type="domain" description="Ig-like" evidence="12">
    <location>
        <begin position="1036"/>
        <end position="1100"/>
    </location>
</feature>
<dbReference type="SUPFAM" id="SSF48726">
    <property type="entry name" value="Immunoglobulin"/>
    <property type="match status" value="17"/>
</dbReference>
<keyword evidence="3" id="KW-0963">Cytoplasm</keyword>